<feature type="compositionally biased region" description="Low complexity" evidence="1">
    <location>
        <begin position="61"/>
        <end position="74"/>
    </location>
</feature>
<evidence type="ECO:0000313" key="2">
    <source>
        <dbReference type="EMBL" id="KAK7282832.1"/>
    </source>
</evidence>
<keyword evidence="3" id="KW-1185">Reference proteome</keyword>
<feature type="region of interest" description="Disordered" evidence="1">
    <location>
        <begin position="137"/>
        <end position="167"/>
    </location>
</feature>
<name>A0AAN9IML6_CROPI</name>
<comment type="caution">
    <text evidence="2">The sequence shown here is derived from an EMBL/GenBank/DDBJ whole genome shotgun (WGS) entry which is preliminary data.</text>
</comment>
<accession>A0AAN9IML6</accession>
<organism evidence="2 3">
    <name type="scientific">Crotalaria pallida</name>
    <name type="common">Smooth rattlebox</name>
    <name type="synonym">Crotalaria striata</name>
    <dbReference type="NCBI Taxonomy" id="3830"/>
    <lineage>
        <taxon>Eukaryota</taxon>
        <taxon>Viridiplantae</taxon>
        <taxon>Streptophyta</taxon>
        <taxon>Embryophyta</taxon>
        <taxon>Tracheophyta</taxon>
        <taxon>Spermatophyta</taxon>
        <taxon>Magnoliopsida</taxon>
        <taxon>eudicotyledons</taxon>
        <taxon>Gunneridae</taxon>
        <taxon>Pentapetalae</taxon>
        <taxon>rosids</taxon>
        <taxon>fabids</taxon>
        <taxon>Fabales</taxon>
        <taxon>Fabaceae</taxon>
        <taxon>Papilionoideae</taxon>
        <taxon>50 kb inversion clade</taxon>
        <taxon>genistoids sensu lato</taxon>
        <taxon>core genistoids</taxon>
        <taxon>Crotalarieae</taxon>
        <taxon>Crotalaria</taxon>
    </lineage>
</organism>
<protein>
    <submittedName>
        <fullName evidence="2">Uncharacterized protein</fullName>
    </submittedName>
</protein>
<dbReference type="EMBL" id="JAYWIO010000002">
    <property type="protein sequence ID" value="KAK7282832.1"/>
    <property type="molecule type" value="Genomic_DNA"/>
</dbReference>
<sequence length="202" mass="22072">MLNLRRPSSHSSKDKDIVGWFKPNGGRCKKHPKHNQSPGVCSLCLKDKLSQLSSKKRRTTSASVGSSCDSSSASSSLASYYSSSCASSCASPIHHHPFTFKGKGSSSSSSVSIFMLSSSSKHGLFKSRSMAVFPRRLRKDGGEGGVDDDHNNNNNNKKSANNKKEGFWFKLLHPKSKRSIKEKDTNKIVRSSSLRETMTLAS</sequence>
<feature type="region of interest" description="Disordered" evidence="1">
    <location>
        <begin position="52"/>
        <end position="74"/>
    </location>
</feature>
<gene>
    <name evidence="2" type="ORF">RIF29_11915</name>
</gene>
<reference evidence="2 3" key="1">
    <citation type="submission" date="2024-01" db="EMBL/GenBank/DDBJ databases">
        <title>The genomes of 5 underutilized Papilionoideae crops provide insights into root nodulation and disease resistanc.</title>
        <authorList>
            <person name="Yuan L."/>
        </authorList>
    </citation>
    <scope>NUCLEOTIDE SEQUENCE [LARGE SCALE GENOMIC DNA]</scope>
    <source>
        <strain evidence="2">ZHUSHIDOU_FW_LH</strain>
        <tissue evidence="2">Leaf</tissue>
    </source>
</reference>
<evidence type="ECO:0000256" key="1">
    <source>
        <dbReference type="SAM" id="MobiDB-lite"/>
    </source>
</evidence>
<dbReference type="PANTHER" id="PTHR34046:SF7">
    <property type="entry name" value="DUF740 FAMILY PROTEIN"/>
    <property type="match status" value="1"/>
</dbReference>
<proteinExistence type="predicted"/>
<feature type="compositionally biased region" description="Basic and acidic residues" evidence="1">
    <location>
        <begin position="139"/>
        <end position="151"/>
    </location>
</feature>
<dbReference type="AlphaFoldDB" id="A0AAN9IML6"/>
<evidence type="ECO:0000313" key="3">
    <source>
        <dbReference type="Proteomes" id="UP001372338"/>
    </source>
</evidence>
<dbReference type="Proteomes" id="UP001372338">
    <property type="component" value="Unassembled WGS sequence"/>
</dbReference>
<dbReference type="PANTHER" id="PTHR34046">
    <property type="entry name" value="OS06G0218800 PROTEIN"/>
    <property type="match status" value="1"/>
</dbReference>